<evidence type="ECO:0000313" key="2">
    <source>
        <dbReference type="EMBL" id="KAK4562197.1"/>
    </source>
</evidence>
<dbReference type="AlphaFoldDB" id="A0AAN7E345"/>
<dbReference type="InterPro" id="IPR050796">
    <property type="entry name" value="SCF_F-box_component"/>
</dbReference>
<dbReference type="SUPFAM" id="SSF81383">
    <property type="entry name" value="F-box domain"/>
    <property type="match status" value="1"/>
</dbReference>
<evidence type="ECO:0000259" key="1">
    <source>
        <dbReference type="SMART" id="SM00256"/>
    </source>
</evidence>
<dbReference type="SMART" id="SM00256">
    <property type="entry name" value="FBOX"/>
    <property type="match status" value="1"/>
</dbReference>
<dbReference type="PANTHER" id="PTHR31672">
    <property type="entry name" value="BNACNNG10540D PROTEIN"/>
    <property type="match status" value="1"/>
</dbReference>
<dbReference type="EMBL" id="JAXUIC010000011">
    <property type="protein sequence ID" value="KAK4562197.1"/>
    <property type="molecule type" value="Genomic_DNA"/>
</dbReference>
<dbReference type="Pfam" id="PF00646">
    <property type="entry name" value="F-box"/>
    <property type="match status" value="1"/>
</dbReference>
<dbReference type="Proteomes" id="UP001324115">
    <property type="component" value="Unassembled WGS sequence"/>
</dbReference>
<keyword evidence="3" id="KW-1185">Reference proteome</keyword>
<dbReference type="Gene3D" id="1.20.1280.50">
    <property type="match status" value="1"/>
</dbReference>
<reference evidence="2 3" key="1">
    <citation type="journal article" date="2023" name="G3 (Bethesda)">
        <title>A haplotype-resolved chromosome-scale genome for Quercus rubra L. provides insights into the genetics of adaptive traits for red oak species.</title>
        <authorList>
            <person name="Kapoor B."/>
            <person name="Jenkins J."/>
            <person name="Schmutz J."/>
            <person name="Zhebentyayeva T."/>
            <person name="Kuelheim C."/>
            <person name="Coggeshall M."/>
            <person name="Heim C."/>
            <person name="Lasky J.R."/>
            <person name="Leites L."/>
            <person name="Islam-Faridi N."/>
            <person name="Romero-Severson J."/>
            <person name="DeLeo V.L."/>
            <person name="Lucas S.M."/>
            <person name="Lazic D."/>
            <person name="Gailing O."/>
            <person name="Carlson J."/>
            <person name="Staton M."/>
        </authorList>
    </citation>
    <scope>NUCLEOTIDE SEQUENCE [LARGE SCALE GENOMIC DNA]</scope>
    <source>
        <strain evidence="2">Pseudo-F2</strain>
    </source>
</reference>
<protein>
    <recommendedName>
        <fullName evidence="1">F-box domain-containing protein</fullName>
    </recommendedName>
</protein>
<evidence type="ECO:0000313" key="3">
    <source>
        <dbReference type="Proteomes" id="UP001324115"/>
    </source>
</evidence>
<dbReference type="PANTHER" id="PTHR31672:SF13">
    <property type="entry name" value="F-BOX PROTEIN CPR30-LIKE"/>
    <property type="match status" value="1"/>
</dbReference>
<proteinExistence type="predicted"/>
<accession>A0AAN7E345</accession>
<sequence>MSQTREPSRRRILRQKKDHLPHDIVLNILANLPVKSVLRFRCVSKTWDSSITTPDFISTHLNLNLNNNNNNLAYLINIPSNSTIRSFIGGYDHTFNRISKYPIPSALLLSSAKKFKRLLDFFPAKPHWVTSTGFAYQSKTNDYKVVKISQIRSPNHGGVELEVEVYTLSSNSWRRVGISLTDSALGACTLSIIRLSYMLVGLCIGWDGYHRLKKLDNKIT</sequence>
<name>A0AAN7E345_QUERU</name>
<gene>
    <name evidence="2" type="ORF">RGQ29_004890</name>
</gene>
<comment type="caution">
    <text evidence="2">The sequence shown here is derived from an EMBL/GenBank/DDBJ whole genome shotgun (WGS) entry which is preliminary data.</text>
</comment>
<organism evidence="2 3">
    <name type="scientific">Quercus rubra</name>
    <name type="common">Northern red oak</name>
    <name type="synonym">Quercus borealis</name>
    <dbReference type="NCBI Taxonomy" id="3512"/>
    <lineage>
        <taxon>Eukaryota</taxon>
        <taxon>Viridiplantae</taxon>
        <taxon>Streptophyta</taxon>
        <taxon>Embryophyta</taxon>
        <taxon>Tracheophyta</taxon>
        <taxon>Spermatophyta</taxon>
        <taxon>Magnoliopsida</taxon>
        <taxon>eudicotyledons</taxon>
        <taxon>Gunneridae</taxon>
        <taxon>Pentapetalae</taxon>
        <taxon>rosids</taxon>
        <taxon>fabids</taxon>
        <taxon>Fagales</taxon>
        <taxon>Fagaceae</taxon>
        <taxon>Quercus</taxon>
    </lineage>
</organism>
<dbReference type="InterPro" id="IPR036047">
    <property type="entry name" value="F-box-like_dom_sf"/>
</dbReference>
<dbReference type="InterPro" id="IPR001810">
    <property type="entry name" value="F-box_dom"/>
</dbReference>
<dbReference type="CDD" id="cd22157">
    <property type="entry name" value="F-box_AtFBW1-like"/>
    <property type="match status" value="1"/>
</dbReference>
<feature type="domain" description="F-box" evidence="1">
    <location>
        <begin position="20"/>
        <end position="60"/>
    </location>
</feature>